<evidence type="ECO:0000313" key="2">
    <source>
        <dbReference type="EMBL" id="ESO11055.1"/>
    </source>
</evidence>
<reference evidence="4" key="1">
    <citation type="submission" date="2012-12" db="EMBL/GenBank/DDBJ databases">
        <authorList>
            <person name="Hellsten U."/>
            <person name="Grimwood J."/>
            <person name="Chapman J.A."/>
            <person name="Shapiro H."/>
            <person name="Aerts A."/>
            <person name="Otillar R.P."/>
            <person name="Terry A.Y."/>
            <person name="Boore J.L."/>
            <person name="Simakov O."/>
            <person name="Marletaz F."/>
            <person name="Cho S.-J."/>
            <person name="Edsinger-Gonzales E."/>
            <person name="Havlak P."/>
            <person name="Kuo D.-H."/>
            <person name="Larsson T."/>
            <person name="Lv J."/>
            <person name="Arendt D."/>
            <person name="Savage R."/>
            <person name="Osoegawa K."/>
            <person name="de Jong P."/>
            <person name="Lindberg D.R."/>
            <person name="Seaver E.C."/>
            <person name="Weisblat D.A."/>
            <person name="Putnam N.H."/>
            <person name="Grigoriev I.V."/>
            <person name="Rokhsar D.S."/>
        </authorList>
    </citation>
    <scope>NUCLEOTIDE SEQUENCE</scope>
</reference>
<protein>
    <recommendedName>
        <fullName evidence="1">DUF4209 domain-containing protein</fullName>
    </recommendedName>
</protein>
<dbReference type="HOGENOM" id="CLU_603093_0_0_1"/>
<proteinExistence type="predicted"/>
<dbReference type="Pfam" id="PF13910">
    <property type="entry name" value="DUF4209"/>
    <property type="match status" value="1"/>
</dbReference>
<evidence type="ECO:0000259" key="1">
    <source>
        <dbReference type="Pfam" id="PF13910"/>
    </source>
</evidence>
<keyword evidence="4" id="KW-1185">Reference proteome</keyword>
<dbReference type="KEGG" id="hro:HELRODRAFT_167577"/>
<reference evidence="2 4" key="2">
    <citation type="journal article" date="2013" name="Nature">
        <title>Insights into bilaterian evolution from three spiralian genomes.</title>
        <authorList>
            <person name="Simakov O."/>
            <person name="Marletaz F."/>
            <person name="Cho S.J."/>
            <person name="Edsinger-Gonzales E."/>
            <person name="Havlak P."/>
            <person name="Hellsten U."/>
            <person name="Kuo D.H."/>
            <person name="Larsson T."/>
            <person name="Lv J."/>
            <person name="Arendt D."/>
            <person name="Savage R."/>
            <person name="Osoegawa K."/>
            <person name="de Jong P."/>
            <person name="Grimwood J."/>
            <person name="Chapman J.A."/>
            <person name="Shapiro H."/>
            <person name="Aerts A."/>
            <person name="Otillar R.P."/>
            <person name="Terry A.Y."/>
            <person name="Boore J.L."/>
            <person name="Grigoriev I.V."/>
            <person name="Lindberg D.R."/>
            <person name="Seaver E.C."/>
            <person name="Weisblat D.A."/>
            <person name="Putnam N.H."/>
            <person name="Rokhsar D.S."/>
        </authorList>
    </citation>
    <scope>NUCLEOTIDE SEQUENCE</scope>
</reference>
<reference evidence="3" key="3">
    <citation type="submission" date="2015-06" db="UniProtKB">
        <authorList>
            <consortium name="EnsemblMetazoa"/>
        </authorList>
    </citation>
    <scope>IDENTIFICATION</scope>
</reference>
<dbReference type="EMBL" id="KB095858">
    <property type="protein sequence ID" value="ESO11055.1"/>
    <property type="molecule type" value="Genomic_DNA"/>
</dbReference>
<evidence type="ECO:0000313" key="4">
    <source>
        <dbReference type="Proteomes" id="UP000015101"/>
    </source>
</evidence>
<sequence>MAALEAGLRKLILSIHPSCPSLLRDMYLLLEPHLSNQTKLLKIVMGSPLSLNLRNITWHGLSYLLLCIINDIGHCLSCNALLRNKVTRSSECGENDVTVKFPEVILAEKYLLEMDQLQKISFSVTEILPSHAIMWRLSVKLLQEKKCLFAVVNDTPQRLMTAENTALYTTFDEILDQYLPDKSQNKLPIFLGTSLTTCLIDMLVYQGGPRIRDRLGHGEIKLEDVSENISMSILTLACCVVEEMARKMTTTMMGTEMKKKNNAIPELSSDARSRHPTTTTSTFTATDTKNNLATKFSTTISTVAMTTTATNVTTTAFTVTTPATDATTVATSTCNNIGDMHGTTVVKSFNDGDNITLTTVVSNIYTRANSIINNKSNTTNDTANIITIDLNVTTATGNVSNDSDASSVTSKYHSSSCSVYKYSTLTECQRILEGLNVSTLYKWSEVVIILGFNH</sequence>
<dbReference type="CTD" id="20201985"/>
<name>T1EZI5_HELRO</name>
<dbReference type="EnsemblMetazoa" id="HelroT167577">
    <property type="protein sequence ID" value="HelroP167577"/>
    <property type="gene ID" value="HelroG167577"/>
</dbReference>
<evidence type="ECO:0000313" key="3">
    <source>
        <dbReference type="EnsemblMetazoa" id="HelroP167577"/>
    </source>
</evidence>
<dbReference type="EMBL" id="AMQM01002808">
    <property type="status" value="NOT_ANNOTATED_CDS"/>
    <property type="molecule type" value="Genomic_DNA"/>
</dbReference>
<gene>
    <name evidence="3" type="primary">20201985</name>
    <name evidence="2" type="ORF">HELRODRAFT_167577</name>
</gene>
<dbReference type="PANTHER" id="PTHR31701">
    <property type="entry name" value="ENDOPLASMIC RETICULUM MEMBRANE-ASSOCIATED RNA DEGRADATION PROTEIN"/>
    <property type="match status" value="1"/>
</dbReference>
<dbReference type="PANTHER" id="PTHR31701:SF2">
    <property type="entry name" value="ENDOPLASMIC RETICULUM MEMBRANE-ASSOCIATED RNA DEGRADATION PROTEIN"/>
    <property type="match status" value="1"/>
</dbReference>
<dbReference type="InterPro" id="IPR039635">
    <property type="entry name" value="ERMARD"/>
</dbReference>
<accession>T1EZI5</accession>
<dbReference type="RefSeq" id="XP_009011324.1">
    <property type="nucleotide sequence ID" value="XM_009013076.1"/>
</dbReference>
<dbReference type="STRING" id="6412.T1EZI5"/>
<dbReference type="Proteomes" id="UP000015101">
    <property type="component" value="Unassembled WGS sequence"/>
</dbReference>
<dbReference type="InterPro" id="IPR025209">
    <property type="entry name" value="DUF4209"/>
</dbReference>
<dbReference type="GeneID" id="20201985"/>
<dbReference type="InParanoid" id="T1EZI5"/>
<dbReference type="AlphaFoldDB" id="T1EZI5"/>
<organism evidence="3 4">
    <name type="scientific">Helobdella robusta</name>
    <name type="common">Californian leech</name>
    <dbReference type="NCBI Taxonomy" id="6412"/>
    <lineage>
        <taxon>Eukaryota</taxon>
        <taxon>Metazoa</taxon>
        <taxon>Spiralia</taxon>
        <taxon>Lophotrochozoa</taxon>
        <taxon>Annelida</taxon>
        <taxon>Clitellata</taxon>
        <taxon>Hirudinea</taxon>
        <taxon>Rhynchobdellida</taxon>
        <taxon>Glossiphoniidae</taxon>
        <taxon>Helobdella</taxon>
    </lineage>
</organism>
<dbReference type="eggNOG" id="ENOG502QS21">
    <property type="taxonomic scope" value="Eukaryota"/>
</dbReference>
<feature type="domain" description="DUF4209" evidence="1">
    <location>
        <begin position="36"/>
        <end position="61"/>
    </location>
</feature>
<dbReference type="OrthoDB" id="49386at2759"/>